<accession>A0A8S8XBA5</accession>
<dbReference type="RefSeq" id="WP_420241572.1">
    <property type="nucleotide sequence ID" value="NZ_BOPV01000001.1"/>
</dbReference>
<dbReference type="EMBL" id="BOPV01000001">
    <property type="protein sequence ID" value="GIL38540.1"/>
    <property type="molecule type" value="Genomic_DNA"/>
</dbReference>
<name>A0A8S8XBA5_9PROT</name>
<evidence type="ECO:0000313" key="1">
    <source>
        <dbReference type="EMBL" id="GIL38540.1"/>
    </source>
</evidence>
<keyword evidence="2" id="KW-1185">Reference proteome</keyword>
<dbReference type="AlphaFoldDB" id="A0A8S8XBA5"/>
<dbReference type="InterPro" id="IPR032349">
    <property type="entry name" value="DUF4865"/>
</dbReference>
<comment type="caution">
    <text evidence="1">The sequence shown here is derived from an EMBL/GenBank/DDBJ whole genome shotgun (WGS) entry which is preliminary data.</text>
</comment>
<dbReference type="Pfam" id="PF16157">
    <property type="entry name" value="DUF4865"/>
    <property type="match status" value="1"/>
</dbReference>
<reference evidence="1" key="1">
    <citation type="submission" date="2021-02" db="EMBL/GenBank/DDBJ databases">
        <title>Genome sequence of Rhodospirillales sp. strain TMPK1 isolated from soil.</title>
        <authorList>
            <person name="Nakai R."/>
            <person name="Kusada H."/>
            <person name="Tamaki H."/>
        </authorList>
    </citation>
    <scope>NUCLEOTIDE SEQUENCE</scope>
    <source>
        <strain evidence="1">TMPK1</strain>
    </source>
</reference>
<sequence length="148" mass="16382">MLLMRYDIALNDAAQLDTVRGRAKERGPLFDGMAGLDWKLFLADPVELTYATLYAWNDPAAATRFLDGPFFEALVTTFGRPEVRLLVPRLVTSPPSAIRHITRGESGADLRALDPLDGASFNVHWGEAQGRRFEVMYLARGSASTLVQ</sequence>
<dbReference type="Proteomes" id="UP000681075">
    <property type="component" value="Unassembled WGS sequence"/>
</dbReference>
<evidence type="ECO:0000313" key="2">
    <source>
        <dbReference type="Proteomes" id="UP000681075"/>
    </source>
</evidence>
<protein>
    <submittedName>
        <fullName evidence="1">Uncharacterized protein</fullName>
    </submittedName>
</protein>
<organism evidence="1 2">
    <name type="scientific">Roseiterribacter gracilis</name>
    <dbReference type="NCBI Taxonomy" id="2812848"/>
    <lineage>
        <taxon>Bacteria</taxon>
        <taxon>Pseudomonadati</taxon>
        <taxon>Pseudomonadota</taxon>
        <taxon>Alphaproteobacteria</taxon>
        <taxon>Rhodospirillales</taxon>
        <taxon>Roseiterribacteraceae</taxon>
        <taxon>Roseiterribacter</taxon>
    </lineage>
</organism>
<gene>
    <name evidence="1" type="ORF">TMPK1_07770</name>
</gene>
<proteinExistence type="predicted"/>
<dbReference type="Gene3D" id="3.30.70.100">
    <property type="match status" value="1"/>
</dbReference>